<keyword evidence="2" id="KW-1185">Reference proteome</keyword>
<gene>
    <name evidence="1" type="ORF">Sya03_05610</name>
</gene>
<accession>A0A8J3Y4E4</accession>
<dbReference type="EMBL" id="BOOY01000003">
    <property type="protein sequence ID" value="GIJ01209.1"/>
    <property type="molecule type" value="Genomic_DNA"/>
</dbReference>
<evidence type="ECO:0000313" key="2">
    <source>
        <dbReference type="Proteomes" id="UP000652013"/>
    </source>
</evidence>
<dbReference type="AlphaFoldDB" id="A0A8J3Y4E4"/>
<organism evidence="1 2">
    <name type="scientific">Spirilliplanes yamanashiensis</name>
    <dbReference type="NCBI Taxonomy" id="42233"/>
    <lineage>
        <taxon>Bacteria</taxon>
        <taxon>Bacillati</taxon>
        <taxon>Actinomycetota</taxon>
        <taxon>Actinomycetes</taxon>
        <taxon>Micromonosporales</taxon>
        <taxon>Micromonosporaceae</taxon>
        <taxon>Spirilliplanes</taxon>
    </lineage>
</organism>
<proteinExistence type="predicted"/>
<evidence type="ECO:0000313" key="1">
    <source>
        <dbReference type="EMBL" id="GIJ01209.1"/>
    </source>
</evidence>
<sequence length="271" mass="29617">MPVRLGIHLHLELEEDDGEFVETLNHHDWVRHALAESVSDKALLDVVDALLDLLPARGQGPNRADPLPMQIIAAMNATKRDHRKSLQQHLDDARLMYRISEDGRRLVRRTDRASELALRDASAAADQMPSSGSASKFLESAWEALAGLHPDPPRAYSEAIKAVEAAAHSVVQPNHAKATLGTMLGELKNARHRFVADVGQPGTSVGLETVISMAEALWTGQTSRHGGQYPTLMEDLSQARAALHLATTLVTWFASHVVRREPKPGVATLMP</sequence>
<reference evidence="1" key="1">
    <citation type="submission" date="2021-01" db="EMBL/GenBank/DDBJ databases">
        <title>Whole genome shotgun sequence of Spirilliplanes yamanashiensis NBRC 15828.</title>
        <authorList>
            <person name="Komaki H."/>
            <person name="Tamura T."/>
        </authorList>
    </citation>
    <scope>NUCLEOTIDE SEQUENCE</scope>
    <source>
        <strain evidence="1">NBRC 15828</strain>
    </source>
</reference>
<comment type="caution">
    <text evidence="1">The sequence shown here is derived from an EMBL/GenBank/DDBJ whole genome shotgun (WGS) entry which is preliminary data.</text>
</comment>
<dbReference type="Proteomes" id="UP000652013">
    <property type="component" value="Unassembled WGS sequence"/>
</dbReference>
<name>A0A8J3Y4E4_9ACTN</name>
<protein>
    <submittedName>
        <fullName evidence="1">Uncharacterized protein</fullName>
    </submittedName>
</protein>